<comment type="caution">
    <text evidence="9">The sequence shown here is derived from an EMBL/GenBank/DDBJ whole genome shotgun (WGS) entry which is preliminary data.</text>
</comment>
<dbReference type="FunFam" id="3.40.50.1100:FF:000007">
    <property type="entry name" value="L-threonine dehydratase catabolic TdcB"/>
    <property type="match status" value="1"/>
</dbReference>
<dbReference type="Proteomes" id="UP000192315">
    <property type="component" value="Unassembled WGS sequence"/>
</dbReference>
<dbReference type="InterPro" id="IPR005789">
    <property type="entry name" value="Thr_deHydtase_catblc"/>
</dbReference>
<dbReference type="GO" id="GO:0003941">
    <property type="term" value="F:L-serine ammonia-lyase activity"/>
    <property type="evidence" value="ECO:0007669"/>
    <property type="project" value="TreeGrafter"/>
</dbReference>
<dbReference type="PROSITE" id="PS51671">
    <property type="entry name" value="ACT"/>
    <property type="match status" value="1"/>
</dbReference>
<dbReference type="EC" id="4.3.1.19" evidence="4"/>
<dbReference type="GO" id="GO:0004794">
    <property type="term" value="F:threonine deaminase activity"/>
    <property type="evidence" value="ECO:0007669"/>
    <property type="project" value="UniProtKB-EC"/>
</dbReference>
<comment type="pathway">
    <text evidence="2">Amino-acid biosynthesis; L-isoleucine biosynthesis; 2-oxobutanoate from L-threonine: step 1/1.</text>
</comment>
<keyword evidence="5" id="KW-0028">Amino-acid biosynthesis</keyword>
<dbReference type="SUPFAM" id="SSF53686">
    <property type="entry name" value="Tryptophan synthase beta subunit-like PLP-dependent enzymes"/>
    <property type="match status" value="1"/>
</dbReference>
<dbReference type="GO" id="GO:0006567">
    <property type="term" value="P:L-threonine catabolic process"/>
    <property type="evidence" value="ECO:0007669"/>
    <property type="project" value="InterPro"/>
</dbReference>
<dbReference type="SUPFAM" id="SSF55021">
    <property type="entry name" value="ACT-like"/>
    <property type="match status" value="1"/>
</dbReference>
<dbReference type="InterPro" id="IPR000634">
    <property type="entry name" value="Ser/Thr_deHydtase_PyrdxlP-BS"/>
</dbReference>
<evidence type="ECO:0000313" key="10">
    <source>
        <dbReference type="Proteomes" id="UP000192315"/>
    </source>
</evidence>
<protein>
    <recommendedName>
        <fullName evidence="4">threonine ammonia-lyase</fullName>
        <ecNumber evidence="4">4.3.1.19</ecNumber>
    </recommendedName>
</protein>
<dbReference type="PROSITE" id="PS00165">
    <property type="entry name" value="DEHYDRATASE_SER_THR"/>
    <property type="match status" value="1"/>
</dbReference>
<evidence type="ECO:0000256" key="5">
    <source>
        <dbReference type="ARBA" id="ARBA00022624"/>
    </source>
</evidence>
<evidence type="ECO:0000256" key="2">
    <source>
        <dbReference type="ARBA" id="ARBA00004810"/>
    </source>
</evidence>
<comment type="similarity">
    <text evidence="3">Belongs to the serine/threonine dehydratase family.</text>
</comment>
<sequence>MEFDDILYAKSVVSRYLHRTPVFHSKTFSDMFHGDIFFKMENFQKTGSFKSRGAVTKFSRLSDEELKNGVITASAGNHAQGVAYAASIFKTDAKIVMPENTTPAKVNAVEAYGGHVILTGSSYDESHSHALKIAMDENRTFIEAYNDEAIIAGQGTIALELFEDLGNLDQIIVPIGGGGLISGIAFAAKHINPNVKIIGVESEKANAMMLSLRENRIVPYTSSDTIADGIAVKYPGDITFDIVKNYVDDVVTVNDESIAYSLFKLLEREKVLVEPSGAVGLAALYEGKIDSESKKTAIILSGGNINFLLLSKIIYKSMEMENKLIRLEFNLPDRPGTMVKIVNAISSVGANIYHAEVDNLKKNTPIGYQNLTFTVNIVDANRIEKLLNALDSLGYKYNIIN</sequence>
<keyword evidence="5" id="KW-0100">Branched-chain amino acid biosynthesis</keyword>
<evidence type="ECO:0000256" key="1">
    <source>
        <dbReference type="ARBA" id="ARBA00001933"/>
    </source>
</evidence>
<keyword evidence="7 9" id="KW-0456">Lyase</keyword>
<evidence type="ECO:0000256" key="3">
    <source>
        <dbReference type="ARBA" id="ARBA00010869"/>
    </source>
</evidence>
<dbReference type="Gene3D" id="3.40.50.1100">
    <property type="match status" value="2"/>
</dbReference>
<dbReference type="PANTHER" id="PTHR48078:SF6">
    <property type="entry name" value="L-THREONINE DEHYDRATASE CATABOLIC TDCB"/>
    <property type="match status" value="1"/>
</dbReference>
<dbReference type="GO" id="GO:0030170">
    <property type="term" value="F:pyridoxal phosphate binding"/>
    <property type="evidence" value="ECO:0007669"/>
    <property type="project" value="InterPro"/>
</dbReference>
<organism evidence="9 10">
    <name type="scientific">Picrophilus torridus (strain ATCC 700027 / DSM 9790 / JCM 10055 / NBRC 100828 / KAW 2/3)</name>
    <dbReference type="NCBI Taxonomy" id="1122961"/>
    <lineage>
        <taxon>Archaea</taxon>
        <taxon>Methanobacteriati</taxon>
        <taxon>Thermoplasmatota</taxon>
        <taxon>Thermoplasmata</taxon>
        <taxon>Thermoplasmatales</taxon>
        <taxon>Picrophilaceae</taxon>
        <taxon>Picrophilus</taxon>
    </lineage>
</organism>
<evidence type="ECO:0000256" key="4">
    <source>
        <dbReference type="ARBA" id="ARBA00012096"/>
    </source>
</evidence>
<dbReference type="InterPro" id="IPR001926">
    <property type="entry name" value="TrpB-like_PALP"/>
</dbReference>
<dbReference type="CDD" id="cd04886">
    <property type="entry name" value="ACT_ThrD-II-like"/>
    <property type="match status" value="1"/>
</dbReference>
<evidence type="ECO:0000259" key="8">
    <source>
        <dbReference type="PROSITE" id="PS51671"/>
    </source>
</evidence>
<comment type="cofactor">
    <cofactor evidence="1">
        <name>pyridoxal 5'-phosphate</name>
        <dbReference type="ChEBI" id="CHEBI:597326"/>
    </cofactor>
</comment>
<feature type="domain" description="ACT" evidence="8">
    <location>
        <begin position="326"/>
        <end position="401"/>
    </location>
</feature>
<keyword evidence="10" id="KW-1185">Reference proteome</keyword>
<gene>
    <name evidence="9" type="ORF">SAMN02745355_1536</name>
</gene>
<proteinExistence type="inferred from homology"/>
<evidence type="ECO:0000256" key="6">
    <source>
        <dbReference type="ARBA" id="ARBA00022898"/>
    </source>
</evidence>
<accession>A0A8G2FY55</accession>
<dbReference type="InterPro" id="IPR050147">
    <property type="entry name" value="Ser/Thr_Dehydratase"/>
</dbReference>
<keyword evidence="5" id="KW-0412">Isoleucine biosynthesis</keyword>
<dbReference type="AlphaFoldDB" id="A0A8G2FY55"/>
<dbReference type="GO" id="GO:0009097">
    <property type="term" value="P:isoleucine biosynthetic process"/>
    <property type="evidence" value="ECO:0007669"/>
    <property type="project" value="UniProtKB-UniPathway"/>
</dbReference>
<name>A0A8G2FY55_PICTO</name>
<dbReference type="GO" id="GO:0006565">
    <property type="term" value="P:L-serine catabolic process"/>
    <property type="evidence" value="ECO:0007669"/>
    <property type="project" value="TreeGrafter"/>
</dbReference>
<evidence type="ECO:0000256" key="7">
    <source>
        <dbReference type="ARBA" id="ARBA00023239"/>
    </source>
</evidence>
<dbReference type="InterPro" id="IPR002912">
    <property type="entry name" value="ACT_dom"/>
</dbReference>
<dbReference type="Pfam" id="PF00291">
    <property type="entry name" value="PALP"/>
    <property type="match status" value="1"/>
</dbReference>
<dbReference type="RefSeq" id="WP_084273244.1">
    <property type="nucleotide sequence ID" value="NZ_FWYE01000005.1"/>
</dbReference>
<dbReference type="InterPro" id="IPR044561">
    <property type="entry name" value="ACT_ThrD-II-like"/>
</dbReference>
<keyword evidence="6" id="KW-0663">Pyridoxal phosphate</keyword>
<dbReference type="CDD" id="cd01562">
    <property type="entry name" value="Thr-dehyd"/>
    <property type="match status" value="1"/>
</dbReference>
<dbReference type="EMBL" id="FWYE01000005">
    <property type="protein sequence ID" value="SMD31583.1"/>
    <property type="molecule type" value="Genomic_DNA"/>
</dbReference>
<reference evidence="9 10" key="1">
    <citation type="submission" date="2017-04" db="EMBL/GenBank/DDBJ databases">
        <authorList>
            <person name="Varghese N."/>
            <person name="Submissions S."/>
        </authorList>
    </citation>
    <scope>NUCLEOTIDE SEQUENCE [LARGE SCALE GENOMIC DNA]</scope>
    <source>
        <strain evidence="9 10">DSM 9789</strain>
    </source>
</reference>
<evidence type="ECO:0000313" key="9">
    <source>
        <dbReference type="EMBL" id="SMD31583.1"/>
    </source>
</evidence>
<dbReference type="InterPro" id="IPR036052">
    <property type="entry name" value="TrpB-like_PALP_sf"/>
</dbReference>
<dbReference type="NCBIfam" id="TIGR01127">
    <property type="entry name" value="ilvA_1Cterm"/>
    <property type="match status" value="1"/>
</dbReference>
<dbReference type="UniPathway" id="UPA00047">
    <property type="reaction ID" value="UER00054"/>
</dbReference>
<dbReference type="PANTHER" id="PTHR48078">
    <property type="entry name" value="THREONINE DEHYDRATASE, MITOCHONDRIAL-RELATED"/>
    <property type="match status" value="1"/>
</dbReference>
<dbReference type="InterPro" id="IPR045865">
    <property type="entry name" value="ACT-like_dom_sf"/>
</dbReference>